<dbReference type="NCBIfam" id="TIGR00090">
    <property type="entry name" value="rsfS_iojap_ybeB"/>
    <property type="match status" value="1"/>
</dbReference>
<dbReference type="GO" id="GO:0017148">
    <property type="term" value="P:negative regulation of translation"/>
    <property type="evidence" value="ECO:0007669"/>
    <property type="project" value="UniProtKB-UniRule"/>
</dbReference>
<evidence type="ECO:0000256" key="1">
    <source>
        <dbReference type="ARBA" id="ARBA00010574"/>
    </source>
</evidence>
<sequence length="139" mass="15615">MTPTNDAELDLYVKAALGKKARDPVLLDVSRLTSLADAFLICHGTSNRQVSAIADHIRRSLKKQGIKPLSIDGAKEGQWVLMDYGHVVIHVFYESTRSFYNLEELWSDARRIRTESMQQAVDDGGGDMDDELDESIFID</sequence>
<dbReference type="Pfam" id="PF02410">
    <property type="entry name" value="RsfS"/>
    <property type="match status" value="1"/>
</dbReference>
<dbReference type="EMBL" id="AP021875">
    <property type="protein sequence ID" value="BBO78001.1"/>
    <property type="molecule type" value="Genomic_DNA"/>
</dbReference>
<dbReference type="AlphaFoldDB" id="A0A5K7ZE29"/>
<dbReference type="InterPro" id="IPR004394">
    <property type="entry name" value="Iojap/RsfS/C7orf30"/>
</dbReference>
<comment type="subcellular location">
    <subcellularLocation>
        <location evidence="2">Cytoplasm</location>
    </subcellularLocation>
</comment>
<dbReference type="KEGG" id="dwd:DSCW_54180"/>
<dbReference type="Proteomes" id="UP000427769">
    <property type="component" value="Chromosome"/>
</dbReference>
<dbReference type="GO" id="GO:0005737">
    <property type="term" value="C:cytoplasm"/>
    <property type="evidence" value="ECO:0007669"/>
    <property type="project" value="UniProtKB-SubCell"/>
</dbReference>
<comment type="function">
    <text evidence="2">Functions as a ribosomal silencing factor. Interacts with ribosomal protein uL14 (rplN), blocking formation of intersubunit bridge B8. Prevents association of the 30S and 50S ribosomal subunits and the formation of functional ribosomes, thus repressing translation.</text>
</comment>
<gene>
    <name evidence="2 3" type="primary">rsfS</name>
    <name evidence="3" type="ORF">DSCW_54180</name>
</gene>
<proteinExistence type="inferred from homology"/>
<evidence type="ECO:0000313" key="3">
    <source>
        <dbReference type="EMBL" id="BBO78001.1"/>
    </source>
</evidence>
<dbReference type="OrthoDB" id="9793681at2"/>
<evidence type="ECO:0000256" key="2">
    <source>
        <dbReference type="HAMAP-Rule" id="MF_01477"/>
    </source>
</evidence>
<keyword evidence="2" id="KW-0678">Repressor</keyword>
<keyword evidence="2" id="KW-0963">Cytoplasm</keyword>
<dbReference type="GO" id="GO:0090071">
    <property type="term" value="P:negative regulation of ribosome biogenesis"/>
    <property type="evidence" value="ECO:0007669"/>
    <property type="project" value="UniProtKB-UniRule"/>
</dbReference>
<organism evidence="3 4">
    <name type="scientific">Desulfosarcina widdelii</name>
    <dbReference type="NCBI Taxonomy" id="947919"/>
    <lineage>
        <taxon>Bacteria</taxon>
        <taxon>Pseudomonadati</taxon>
        <taxon>Thermodesulfobacteriota</taxon>
        <taxon>Desulfobacteria</taxon>
        <taxon>Desulfobacterales</taxon>
        <taxon>Desulfosarcinaceae</taxon>
        <taxon>Desulfosarcina</taxon>
    </lineage>
</organism>
<dbReference type="Gene3D" id="3.30.460.10">
    <property type="entry name" value="Beta Polymerase, domain 2"/>
    <property type="match status" value="1"/>
</dbReference>
<keyword evidence="4" id="KW-1185">Reference proteome</keyword>
<accession>A0A5K7ZE29</accession>
<dbReference type="RefSeq" id="WP_155306677.1">
    <property type="nucleotide sequence ID" value="NZ_AP021875.1"/>
</dbReference>
<dbReference type="GO" id="GO:0043023">
    <property type="term" value="F:ribosomal large subunit binding"/>
    <property type="evidence" value="ECO:0007669"/>
    <property type="project" value="TreeGrafter"/>
</dbReference>
<protein>
    <recommendedName>
        <fullName evidence="2">Ribosomal silencing factor RsfS</fullName>
    </recommendedName>
</protein>
<reference evidence="3 4" key="1">
    <citation type="submission" date="2019-11" db="EMBL/GenBank/DDBJ databases">
        <title>Comparative genomics of hydrocarbon-degrading Desulfosarcina strains.</title>
        <authorList>
            <person name="Watanabe M."/>
            <person name="Kojima H."/>
            <person name="Fukui M."/>
        </authorList>
    </citation>
    <scope>NUCLEOTIDE SEQUENCE [LARGE SCALE GENOMIC DNA]</scope>
    <source>
        <strain evidence="3 4">PP31</strain>
    </source>
</reference>
<dbReference type="HAMAP" id="MF_01477">
    <property type="entry name" value="Iojap_RsfS"/>
    <property type="match status" value="1"/>
</dbReference>
<evidence type="ECO:0000313" key="4">
    <source>
        <dbReference type="Proteomes" id="UP000427769"/>
    </source>
</evidence>
<comment type="subunit">
    <text evidence="2">Interacts with ribosomal protein uL14 (rplN).</text>
</comment>
<name>A0A5K7ZE29_9BACT</name>
<dbReference type="InterPro" id="IPR043519">
    <property type="entry name" value="NT_sf"/>
</dbReference>
<dbReference type="PANTHER" id="PTHR21043:SF0">
    <property type="entry name" value="MITOCHONDRIAL ASSEMBLY OF RIBOSOMAL LARGE SUBUNIT PROTEIN 1"/>
    <property type="match status" value="1"/>
</dbReference>
<dbReference type="SUPFAM" id="SSF81301">
    <property type="entry name" value="Nucleotidyltransferase"/>
    <property type="match status" value="1"/>
</dbReference>
<keyword evidence="2" id="KW-0810">Translation regulation</keyword>
<dbReference type="GO" id="GO:0042256">
    <property type="term" value="P:cytosolic ribosome assembly"/>
    <property type="evidence" value="ECO:0007669"/>
    <property type="project" value="UniProtKB-UniRule"/>
</dbReference>
<dbReference type="PANTHER" id="PTHR21043">
    <property type="entry name" value="IOJAP SUPERFAMILY ORTHOLOG"/>
    <property type="match status" value="1"/>
</dbReference>
<comment type="similarity">
    <text evidence="1 2">Belongs to the Iojap/RsfS family.</text>
</comment>